<name>A0A9J6DS13_RHIMP</name>
<keyword evidence="3" id="KW-1185">Reference proteome</keyword>
<evidence type="ECO:0000256" key="1">
    <source>
        <dbReference type="SAM" id="MobiDB-lite"/>
    </source>
</evidence>
<gene>
    <name evidence="2" type="ORF">HPB51_001159</name>
</gene>
<feature type="region of interest" description="Disordered" evidence="1">
    <location>
        <begin position="395"/>
        <end position="429"/>
    </location>
</feature>
<feature type="compositionally biased region" description="Low complexity" evidence="1">
    <location>
        <begin position="196"/>
        <end position="207"/>
    </location>
</feature>
<reference evidence="2" key="2">
    <citation type="submission" date="2021-09" db="EMBL/GenBank/DDBJ databases">
        <authorList>
            <person name="Jia N."/>
            <person name="Wang J."/>
            <person name="Shi W."/>
            <person name="Du L."/>
            <person name="Sun Y."/>
            <person name="Zhan W."/>
            <person name="Jiang J."/>
            <person name="Wang Q."/>
            <person name="Zhang B."/>
            <person name="Ji P."/>
            <person name="Sakyi L.B."/>
            <person name="Cui X."/>
            <person name="Yuan T."/>
            <person name="Jiang B."/>
            <person name="Yang W."/>
            <person name="Lam T.T.-Y."/>
            <person name="Chang Q."/>
            <person name="Ding S."/>
            <person name="Wang X."/>
            <person name="Zhu J."/>
            <person name="Ruan X."/>
            <person name="Zhao L."/>
            <person name="Wei J."/>
            <person name="Que T."/>
            <person name="Du C."/>
            <person name="Cheng J."/>
            <person name="Dai P."/>
            <person name="Han X."/>
            <person name="Huang E."/>
            <person name="Gao Y."/>
            <person name="Liu J."/>
            <person name="Shao H."/>
            <person name="Ye R."/>
            <person name="Li L."/>
            <person name="Wei W."/>
            <person name="Wang X."/>
            <person name="Wang C."/>
            <person name="Huo Q."/>
            <person name="Li W."/>
            <person name="Guo W."/>
            <person name="Chen H."/>
            <person name="Chen S."/>
            <person name="Zhou L."/>
            <person name="Zhou L."/>
            <person name="Ni X."/>
            <person name="Tian J."/>
            <person name="Zhou Y."/>
            <person name="Sheng Y."/>
            <person name="Liu T."/>
            <person name="Pan Y."/>
            <person name="Xia L."/>
            <person name="Li J."/>
            <person name="Zhao F."/>
            <person name="Cao W."/>
        </authorList>
    </citation>
    <scope>NUCLEOTIDE SEQUENCE</scope>
    <source>
        <strain evidence="2">Rmic-2018</strain>
        <tissue evidence="2">Larvae</tissue>
    </source>
</reference>
<feature type="compositionally biased region" description="Polar residues" evidence="1">
    <location>
        <begin position="848"/>
        <end position="869"/>
    </location>
</feature>
<evidence type="ECO:0000313" key="2">
    <source>
        <dbReference type="EMBL" id="KAH8024745.1"/>
    </source>
</evidence>
<reference evidence="2" key="1">
    <citation type="journal article" date="2020" name="Cell">
        <title>Large-Scale Comparative Analyses of Tick Genomes Elucidate Their Genetic Diversity and Vector Capacities.</title>
        <authorList>
            <consortium name="Tick Genome and Microbiome Consortium (TIGMIC)"/>
            <person name="Jia N."/>
            <person name="Wang J."/>
            <person name="Shi W."/>
            <person name="Du L."/>
            <person name="Sun Y."/>
            <person name="Zhan W."/>
            <person name="Jiang J.F."/>
            <person name="Wang Q."/>
            <person name="Zhang B."/>
            <person name="Ji P."/>
            <person name="Bell-Sakyi L."/>
            <person name="Cui X.M."/>
            <person name="Yuan T.T."/>
            <person name="Jiang B.G."/>
            <person name="Yang W.F."/>
            <person name="Lam T.T."/>
            <person name="Chang Q.C."/>
            <person name="Ding S.J."/>
            <person name="Wang X.J."/>
            <person name="Zhu J.G."/>
            <person name="Ruan X.D."/>
            <person name="Zhao L."/>
            <person name="Wei J.T."/>
            <person name="Ye R.Z."/>
            <person name="Que T.C."/>
            <person name="Du C.H."/>
            <person name="Zhou Y.H."/>
            <person name="Cheng J.X."/>
            <person name="Dai P.F."/>
            <person name="Guo W.B."/>
            <person name="Han X.H."/>
            <person name="Huang E.J."/>
            <person name="Li L.F."/>
            <person name="Wei W."/>
            <person name="Gao Y.C."/>
            <person name="Liu J.Z."/>
            <person name="Shao H.Z."/>
            <person name="Wang X."/>
            <person name="Wang C.C."/>
            <person name="Yang T.C."/>
            <person name="Huo Q.B."/>
            <person name="Li W."/>
            <person name="Chen H.Y."/>
            <person name="Chen S.E."/>
            <person name="Zhou L.G."/>
            <person name="Ni X.B."/>
            <person name="Tian J.H."/>
            <person name="Sheng Y."/>
            <person name="Liu T."/>
            <person name="Pan Y.S."/>
            <person name="Xia L.Y."/>
            <person name="Li J."/>
            <person name="Zhao F."/>
            <person name="Cao W.C."/>
        </authorList>
    </citation>
    <scope>NUCLEOTIDE SEQUENCE</scope>
    <source>
        <strain evidence="2">Rmic-2018</strain>
    </source>
</reference>
<feature type="compositionally biased region" description="Low complexity" evidence="1">
    <location>
        <begin position="995"/>
        <end position="1005"/>
    </location>
</feature>
<feature type="compositionally biased region" description="Basic and acidic residues" evidence="1">
    <location>
        <begin position="794"/>
        <end position="805"/>
    </location>
</feature>
<dbReference type="AlphaFoldDB" id="A0A9J6DS13"/>
<dbReference type="EMBL" id="JABSTU010000007">
    <property type="protein sequence ID" value="KAH8024745.1"/>
    <property type="molecule type" value="Genomic_DNA"/>
</dbReference>
<comment type="caution">
    <text evidence="2">The sequence shown here is derived from an EMBL/GenBank/DDBJ whole genome shotgun (WGS) entry which is preliminary data.</text>
</comment>
<feature type="compositionally biased region" description="Polar residues" evidence="1">
    <location>
        <begin position="410"/>
        <end position="425"/>
    </location>
</feature>
<dbReference type="Proteomes" id="UP000821866">
    <property type="component" value="Unassembled WGS sequence"/>
</dbReference>
<feature type="region of interest" description="Disordered" evidence="1">
    <location>
        <begin position="196"/>
        <end position="248"/>
    </location>
</feature>
<accession>A0A9J6DS13</accession>
<evidence type="ECO:0000313" key="3">
    <source>
        <dbReference type="Proteomes" id="UP000821866"/>
    </source>
</evidence>
<feature type="compositionally biased region" description="Polar residues" evidence="1">
    <location>
        <begin position="317"/>
        <end position="327"/>
    </location>
</feature>
<feature type="region of interest" description="Disordered" evidence="1">
    <location>
        <begin position="301"/>
        <end position="327"/>
    </location>
</feature>
<feature type="compositionally biased region" description="Low complexity" evidence="1">
    <location>
        <begin position="806"/>
        <end position="837"/>
    </location>
</feature>
<sequence>MFRRLFRWKKVSAARPSSWLDCDERECPVQQLVSREAGSALALNELAHGESLIGRGHRCSTARVDDYEGVSWLGRLEWPEWPMQEQSFENREEDLSIASCVESLWSRRCVRDGRGATGSLPSEEGLVERAGLQDWYSLRKDDFERNAVMAKLGLQVTCLDGISPMSKSYPGQKAVFSAYRGLSLYKSGGDATVATAAAARRSPTSRGDIYDENDVETKPGAGDHGHSLEDNGKHRDRNGGSKNAQDERNVLNQRMNERHSAGVECLNFETFHAKTSRVVSMRSNCSHLEGLLEEYEAQGKGTLNESGDDGGSRGGLANTSGSLDASTLSGDIKLDHIDDIDSRLHSTPVRTNGGCGVEEDRRLQLGLGDFDYLGGTAACSLARGETVLHVKVTGSGDCEQDSGGSKRLPATSSPIPTETDTNDASPGSFGEGAVIGSKVVVLNDELFSAELVETKTLTDDSFSSDVTVRRLSFGDTINAAGSEFTSQHGSESAGELFDAEFDTDCLEGSAIEADFFSYADLDSDLVSTPAAIQDMRAARLRKPQSSEWCGFDVFQEQRSDGYFGVFEARPLRKRAECMSALKSCEAIQSSNSPITAFNSHPTSAHRLTKLAMTIDDKEQRQLCSSPTNSIDGQASVSSYGSFLTFDSYEDADFPDTNLVGCCTNTDSAPDLSSAKALSPAVVHSPSHPQSQSFQSYEDTVGLCAVGRATSDELSSSMNLSETFSFAATDTQMPSEQQCFQSFEAAEHSSCHAEPYAKSVCSPHEPDERSSSTDNEPMVKEPGHSSSTTTLSFHVLEDADENKSSSDRTSSSSSRSSSINTGSISSGSSSGSSSPESSTHSDEEDMSAVKTSHTPQKSTSPVQSNTGYKFISNSGASSPFPLQDYRSCRDFLRRLTDENPELSYSLSASLASENYGVAENASIEDVCSQIFSSYNESLTHFETLQSFPALPRSNATEMFTCPELRPLRLGNSSKDVFEPVLSRDKNKRLKRLVVPAASSDTAATTSKPSDKWYHMPSASSVSMPDLKHSQKSTWPPDIQEQNGAAATSDADLTSVRAHTTASRKALELQV</sequence>
<protein>
    <submittedName>
        <fullName evidence="2">Uncharacterized protein</fullName>
    </submittedName>
</protein>
<feature type="region of interest" description="Disordered" evidence="1">
    <location>
        <begin position="995"/>
        <end position="1055"/>
    </location>
</feature>
<organism evidence="2 3">
    <name type="scientific">Rhipicephalus microplus</name>
    <name type="common">Cattle tick</name>
    <name type="synonym">Boophilus microplus</name>
    <dbReference type="NCBI Taxonomy" id="6941"/>
    <lineage>
        <taxon>Eukaryota</taxon>
        <taxon>Metazoa</taxon>
        <taxon>Ecdysozoa</taxon>
        <taxon>Arthropoda</taxon>
        <taxon>Chelicerata</taxon>
        <taxon>Arachnida</taxon>
        <taxon>Acari</taxon>
        <taxon>Parasitiformes</taxon>
        <taxon>Ixodida</taxon>
        <taxon>Ixodoidea</taxon>
        <taxon>Ixodidae</taxon>
        <taxon>Rhipicephalinae</taxon>
        <taxon>Rhipicephalus</taxon>
        <taxon>Boophilus</taxon>
    </lineage>
</organism>
<feature type="region of interest" description="Disordered" evidence="1">
    <location>
        <begin position="756"/>
        <end position="869"/>
    </location>
</feature>
<proteinExistence type="predicted"/>
<feature type="compositionally biased region" description="Basic and acidic residues" evidence="1">
    <location>
        <begin position="215"/>
        <end position="248"/>
    </location>
</feature>
<feature type="compositionally biased region" description="Basic and acidic residues" evidence="1">
    <location>
        <begin position="763"/>
        <end position="782"/>
    </location>
</feature>